<evidence type="ECO:0000313" key="2">
    <source>
        <dbReference type="EMBL" id="SDW69568.1"/>
    </source>
</evidence>
<dbReference type="Pfam" id="PF13524">
    <property type="entry name" value="Glyco_trans_1_2"/>
    <property type="match status" value="1"/>
</dbReference>
<evidence type="ECO:0000313" key="3">
    <source>
        <dbReference type="Proteomes" id="UP000198534"/>
    </source>
</evidence>
<dbReference type="Proteomes" id="UP000198534">
    <property type="component" value="Unassembled WGS sequence"/>
</dbReference>
<dbReference type="AlphaFoldDB" id="A0A1H2VMQ1"/>
<evidence type="ECO:0000259" key="1">
    <source>
        <dbReference type="Pfam" id="PF13524"/>
    </source>
</evidence>
<organism evidence="2 3">
    <name type="scientific">Marininema mesophilum</name>
    <dbReference type="NCBI Taxonomy" id="1048340"/>
    <lineage>
        <taxon>Bacteria</taxon>
        <taxon>Bacillati</taxon>
        <taxon>Bacillota</taxon>
        <taxon>Bacilli</taxon>
        <taxon>Bacillales</taxon>
        <taxon>Thermoactinomycetaceae</taxon>
        <taxon>Marininema</taxon>
    </lineage>
</organism>
<proteinExistence type="predicted"/>
<dbReference type="OrthoDB" id="110463at2"/>
<dbReference type="InterPro" id="IPR055259">
    <property type="entry name" value="YkvP/CgeB_Glyco_trans-like"/>
</dbReference>
<reference evidence="2 3" key="1">
    <citation type="submission" date="2016-10" db="EMBL/GenBank/DDBJ databases">
        <authorList>
            <person name="de Groot N.N."/>
        </authorList>
    </citation>
    <scope>NUCLEOTIDE SEQUENCE [LARGE SCALE GENOMIC DNA]</scope>
    <source>
        <strain evidence="2 3">DSM 45610</strain>
    </source>
</reference>
<keyword evidence="3" id="KW-1185">Reference proteome</keyword>
<dbReference type="RefSeq" id="WP_091738227.1">
    <property type="nucleotide sequence ID" value="NZ_FNNQ01000005.1"/>
</dbReference>
<name>A0A1H2VMQ1_9BACL</name>
<feature type="domain" description="Spore protein YkvP/CgeB glycosyl transferase-like" evidence="1">
    <location>
        <begin position="163"/>
        <end position="318"/>
    </location>
</feature>
<sequence>MRLLYVASGIPSLADLDPNLIRGFRMLAKERPDFSLAVFRPEKQRIYGLLQMIRSFRPDGLLSLRGQLPASVVLRIRKMGVPVGLYMVDDPYSFTNHVKVVKPYSFMITQDSGCVPHYQRLGIPTLHLPLAVDPTKYRPLVVGKRYQSDICFVGSATDARIAMIDEMAGLLQERRFLLIGRWWDRLRNYEKWKHAIINQPIPAGEVARYYNGAKIVWNFHRDSDDVNRNPRKIPACTPNNKTFEIAACRSFQLVSHRRDLVRYYRINQEMVSFQGRSELEKKTRYFLQQDQLREGIAARARMRTTKDHTYRVRLTEFIREWKENQSSLRC</sequence>
<accession>A0A1H2VMQ1</accession>
<dbReference type="STRING" id="1048340.SAMN05444487_105154"/>
<dbReference type="EMBL" id="FNNQ01000005">
    <property type="protein sequence ID" value="SDW69568.1"/>
    <property type="molecule type" value="Genomic_DNA"/>
</dbReference>
<gene>
    <name evidence="2" type="ORF">SAMN05444487_105154</name>
</gene>
<protein>
    <submittedName>
        <fullName evidence="2">Spore maturation protein CgeB</fullName>
    </submittedName>
</protein>